<keyword evidence="13" id="KW-1185">Reference proteome</keyword>
<feature type="compositionally biased region" description="Low complexity" evidence="10">
    <location>
        <begin position="468"/>
        <end position="477"/>
    </location>
</feature>
<organism evidence="12 13">
    <name type="scientific">Clytia hemisphaerica</name>
    <dbReference type="NCBI Taxonomy" id="252671"/>
    <lineage>
        <taxon>Eukaryota</taxon>
        <taxon>Metazoa</taxon>
        <taxon>Cnidaria</taxon>
        <taxon>Hydrozoa</taxon>
        <taxon>Hydroidolina</taxon>
        <taxon>Leptothecata</taxon>
        <taxon>Obeliida</taxon>
        <taxon>Clytiidae</taxon>
        <taxon>Clytia</taxon>
    </lineage>
</organism>
<comment type="subcellular location">
    <subcellularLocation>
        <location evidence="1">Nucleus</location>
    </subcellularLocation>
</comment>
<keyword evidence="5" id="KW-0862">Zinc</keyword>
<dbReference type="AlphaFoldDB" id="A0A7M5VEB2"/>
<name>A0A7M5VEB2_9CNID</name>
<dbReference type="PANTHER" id="PTHR14196:SF0">
    <property type="entry name" value="PROTEIN BOWEL"/>
    <property type="match status" value="1"/>
</dbReference>
<keyword evidence="7" id="KW-0804">Transcription</keyword>
<feature type="compositionally biased region" description="Low complexity" evidence="10">
    <location>
        <begin position="442"/>
        <end position="453"/>
    </location>
</feature>
<dbReference type="GeneID" id="136804980"/>
<keyword evidence="8" id="KW-0539">Nucleus</keyword>
<evidence type="ECO:0000256" key="8">
    <source>
        <dbReference type="ARBA" id="ARBA00023242"/>
    </source>
</evidence>
<keyword evidence="4 9" id="KW-0863">Zinc-finger</keyword>
<keyword evidence="2" id="KW-0479">Metal-binding</keyword>
<evidence type="ECO:0000256" key="5">
    <source>
        <dbReference type="ARBA" id="ARBA00022833"/>
    </source>
</evidence>
<dbReference type="InterPro" id="IPR036236">
    <property type="entry name" value="Znf_C2H2_sf"/>
</dbReference>
<evidence type="ECO:0000256" key="3">
    <source>
        <dbReference type="ARBA" id="ARBA00022737"/>
    </source>
</evidence>
<proteinExistence type="predicted"/>
<accession>A0A7M5VEB2</accession>
<keyword evidence="3" id="KW-0677">Repeat</keyword>
<feature type="domain" description="C2H2-type" evidence="11">
    <location>
        <begin position="354"/>
        <end position="381"/>
    </location>
</feature>
<evidence type="ECO:0000259" key="11">
    <source>
        <dbReference type="PROSITE" id="PS50157"/>
    </source>
</evidence>
<dbReference type="SUPFAM" id="SSF57667">
    <property type="entry name" value="beta-beta-alpha zinc fingers"/>
    <property type="match status" value="2"/>
</dbReference>
<dbReference type="InterPro" id="IPR016197">
    <property type="entry name" value="Chromo-like_dom_sf"/>
</dbReference>
<dbReference type="GO" id="GO:0005634">
    <property type="term" value="C:nucleus"/>
    <property type="evidence" value="ECO:0007669"/>
    <property type="project" value="UniProtKB-SubCell"/>
</dbReference>
<feature type="region of interest" description="Disordered" evidence="10">
    <location>
        <begin position="434"/>
        <end position="496"/>
    </location>
</feature>
<evidence type="ECO:0000313" key="12">
    <source>
        <dbReference type="EnsemblMetazoa" id="CLYHEMP008579.2"/>
    </source>
</evidence>
<sequence>MDISSLNSKLLKLKQIHEEEINIMTGAERSYARIPFEPSSNEKFFISEITGTKTDKNDVRFYKVKWQQTWIPASRIRAWQDLIIQFWEGYHTSNDQKVMEIDSPCDQTPQVYVLTSDSESREELQVVAPSNSDKHERNTEQDNSSSVNFDTYNDEENSDVDRTEDMYLDSEKISILGHKRMKILKQRQPRPLPPTSEPNEHLPPPPPLQTPSTNDEEPPEPQYMDHERATQIKQEITTTVEREREREREREDRREADHLYNPFTRLEGLPTHVPPEHRGFPMSMEKPLAATRDLYGSPNYRLPSALSPNTGHRDPHELQVVSTYSVRRNSASPHNTHNTHGVYEENMPTHKKTFFCYLCGKEYRSGTGLKQHLLAHKNEKPFGCNICQRRYRWKGDLNRHMYTHLPNNELPLKCPECNKGFVRKDKMQLHINFAHGGGSSGTTGTPSATGNTTEESKPFNIKPPLPLNNENNNGSNNHYGEEQPPAPLLPLSPVPP</sequence>
<evidence type="ECO:0000256" key="9">
    <source>
        <dbReference type="PROSITE-ProRule" id="PRU00042"/>
    </source>
</evidence>
<dbReference type="RefSeq" id="XP_066917612.1">
    <property type="nucleotide sequence ID" value="XM_067061511.1"/>
</dbReference>
<dbReference type="Gene3D" id="3.30.160.60">
    <property type="entry name" value="Classic Zinc Finger"/>
    <property type="match status" value="2"/>
</dbReference>
<evidence type="ECO:0000313" key="13">
    <source>
        <dbReference type="Proteomes" id="UP000594262"/>
    </source>
</evidence>
<dbReference type="PROSITE" id="PS50157">
    <property type="entry name" value="ZINC_FINGER_C2H2_2"/>
    <property type="match status" value="3"/>
</dbReference>
<keyword evidence="6" id="KW-0805">Transcription regulation</keyword>
<reference evidence="12" key="1">
    <citation type="submission" date="2021-01" db="UniProtKB">
        <authorList>
            <consortium name="EnsemblMetazoa"/>
        </authorList>
    </citation>
    <scope>IDENTIFICATION</scope>
</reference>
<dbReference type="EnsemblMetazoa" id="CLYHEMT008579.2">
    <property type="protein sequence ID" value="CLYHEMP008579.2"/>
    <property type="gene ID" value="CLYHEMG008579"/>
</dbReference>
<dbReference type="InterPro" id="IPR050717">
    <property type="entry name" value="C2H2-ZF_Transcription_Reg"/>
</dbReference>
<dbReference type="GO" id="GO:0000981">
    <property type="term" value="F:DNA-binding transcription factor activity, RNA polymerase II-specific"/>
    <property type="evidence" value="ECO:0007669"/>
    <property type="project" value="TreeGrafter"/>
</dbReference>
<feature type="compositionally biased region" description="Basic and acidic residues" evidence="10">
    <location>
        <begin position="240"/>
        <end position="257"/>
    </location>
</feature>
<feature type="domain" description="C2H2-type" evidence="11">
    <location>
        <begin position="382"/>
        <end position="409"/>
    </location>
</feature>
<feature type="region of interest" description="Disordered" evidence="10">
    <location>
        <begin position="115"/>
        <end position="165"/>
    </location>
</feature>
<dbReference type="Pfam" id="PF00096">
    <property type="entry name" value="zf-C2H2"/>
    <property type="match status" value="1"/>
</dbReference>
<feature type="compositionally biased region" description="Pro residues" evidence="10">
    <location>
        <begin position="484"/>
        <end position="496"/>
    </location>
</feature>
<dbReference type="GO" id="GO:0008270">
    <property type="term" value="F:zinc ion binding"/>
    <property type="evidence" value="ECO:0007669"/>
    <property type="project" value="UniProtKB-KW"/>
</dbReference>
<feature type="compositionally biased region" description="Polar residues" evidence="10">
    <location>
        <begin position="141"/>
        <end position="151"/>
    </location>
</feature>
<dbReference type="OrthoDB" id="3176202at2759"/>
<dbReference type="CDD" id="cd00024">
    <property type="entry name" value="CD_CSD"/>
    <property type="match status" value="1"/>
</dbReference>
<protein>
    <recommendedName>
        <fullName evidence="11">C2H2-type domain-containing protein</fullName>
    </recommendedName>
</protein>
<dbReference type="PROSITE" id="PS00028">
    <property type="entry name" value="ZINC_FINGER_C2H2_1"/>
    <property type="match status" value="3"/>
</dbReference>
<feature type="domain" description="C2H2-type" evidence="11">
    <location>
        <begin position="412"/>
        <end position="440"/>
    </location>
</feature>
<evidence type="ECO:0000256" key="6">
    <source>
        <dbReference type="ARBA" id="ARBA00023015"/>
    </source>
</evidence>
<dbReference type="Proteomes" id="UP000594262">
    <property type="component" value="Unplaced"/>
</dbReference>
<evidence type="ECO:0000256" key="7">
    <source>
        <dbReference type="ARBA" id="ARBA00023163"/>
    </source>
</evidence>
<feature type="region of interest" description="Disordered" evidence="10">
    <location>
        <begin position="188"/>
        <end position="257"/>
    </location>
</feature>
<dbReference type="GO" id="GO:0000977">
    <property type="term" value="F:RNA polymerase II transcription regulatory region sequence-specific DNA binding"/>
    <property type="evidence" value="ECO:0007669"/>
    <property type="project" value="TreeGrafter"/>
</dbReference>
<dbReference type="SMART" id="SM00355">
    <property type="entry name" value="ZnF_C2H2"/>
    <property type="match status" value="3"/>
</dbReference>
<evidence type="ECO:0000256" key="10">
    <source>
        <dbReference type="SAM" id="MobiDB-lite"/>
    </source>
</evidence>
<evidence type="ECO:0000256" key="4">
    <source>
        <dbReference type="ARBA" id="ARBA00022771"/>
    </source>
</evidence>
<dbReference type="FunFam" id="3.30.160.60:FF:000110">
    <property type="entry name" value="Zinc finger protein-like"/>
    <property type="match status" value="1"/>
</dbReference>
<evidence type="ECO:0000256" key="1">
    <source>
        <dbReference type="ARBA" id="ARBA00004123"/>
    </source>
</evidence>
<dbReference type="PANTHER" id="PTHR14196">
    <property type="entry name" value="ODD-SKIPPED - RELATED"/>
    <property type="match status" value="1"/>
</dbReference>
<dbReference type="InterPro" id="IPR013087">
    <property type="entry name" value="Znf_C2H2_type"/>
</dbReference>
<feature type="compositionally biased region" description="Pro residues" evidence="10">
    <location>
        <begin position="190"/>
        <end position="209"/>
    </location>
</feature>
<dbReference type="SUPFAM" id="SSF54160">
    <property type="entry name" value="Chromo domain-like"/>
    <property type="match status" value="1"/>
</dbReference>
<evidence type="ECO:0000256" key="2">
    <source>
        <dbReference type="ARBA" id="ARBA00022723"/>
    </source>
</evidence>